<reference evidence="9" key="2">
    <citation type="journal article" date="2002" name="J. Mol. Evol.">
        <title>Characterization of the ysa pathogenicity locus in the chromosome of Yersinia enterocolitica and phylogeny analysis of type III secretion systems.</title>
        <authorList>
            <person name="Foultier B."/>
            <person name="Troisfontaines P."/>
            <person name="Muller S."/>
            <person name="Opperdoes F.R."/>
            <person name="Cornelis G.R."/>
        </authorList>
    </citation>
    <scope>NUCLEOTIDE SEQUENCE</scope>
    <source>
        <strain evidence="9">A127</strain>
        <strain evidence="10">A127/90</strain>
    </source>
</reference>
<dbReference type="AlphaFoldDB" id="Q93NK5"/>
<dbReference type="PATRIC" id="fig|630.32.peg.3572"/>
<evidence type="ECO:0000256" key="4">
    <source>
        <dbReference type="ARBA" id="ARBA00022870"/>
    </source>
</evidence>
<dbReference type="InterPro" id="IPR005427">
    <property type="entry name" value="BipC/SctB"/>
</dbReference>
<keyword evidence="8" id="KW-0472">Membrane</keyword>
<dbReference type="GO" id="GO:0005576">
    <property type="term" value="C:extracellular region"/>
    <property type="evidence" value="ECO:0007669"/>
    <property type="project" value="UniProtKB-SubCell"/>
</dbReference>
<keyword evidence="7" id="KW-0175">Coiled coil</keyword>
<evidence type="ECO:0000256" key="8">
    <source>
        <dbReference type="SAM" id="Phobius"/>
    </source>
</evidence>
<dbReference type="EMBL" id="AY100449">
    <property type="protein sequence ID" value="AAM47502.1"/>
    <property type="molecule type" value="Genomic_DNA"/>
</dbReference>
<evidence type="ECO:0000313" key="9">
    <source>
        <dbReference type="EMBL" id="AAK84121.1"/>
    </source>
</evidence>
<reference evidence="9" key="1">
    <citation type="submission" date="2001-04" db="EMBL/GenBank/DDBJ databases">
        <authorList>
            <person name="Foultier B.G.F."/>
            <person name="Mueller S."/>
            <person name="Purnelle B."/>
            <person name="Troisfontaines P."/>
            <person name="Cornelis G.R."/>
        </authorList>
    </citation>
    <scope>NUCLEOTIDE SEQUENCE</scope>
    <source>
        <strain evidence="9">A127</strain>
    </source>
</reference>
<dbReference type="EMBL" id="AF369954">
    <property type="protein sequence ID" value="AAK84121.1"/>
    <property type="molecule type" value="Genomic_DNA"/>
</dbReference>
<comment type="similarity">
    <text evidence="6">Belongs to the SctB/SipC family.</text>
</comment>
<dbReference type="PRINTS" id="PR01608">
    <property type="entry name" value="BACINVASINC"/>
</dbReference>
<protein>
    <submittedName>
        <fullName evidence="9">YspC</fullName>
    </submittedName>
</protein>
<sequence>MTTIQQATTFTAPKIDPNFAQLLTSVGAEQNTPNKLGLHDLKSASAASVNNATGKPQLSTPKTTVDHAQMLMQLQSLEGLETPENTELQNDLRIALTTKPEGFRQALTTVLQREDVISEMSAGDRVLLDALLADDAEQRNLAAAAQLMLGGSILKEANAVQMSQKGEDYKVESPNSAKQHEFIGFQTNETMRFMFSILRKVLAEINISERRTHSMLAALSAEMTQMAADSTIREGKEIYHSAVIGFATAMIITGVGVGLQAGGLFKQSQAVKNHLKPSNQHSADAKQLTLQMNQVEAPAKVAISRTGADGQKMTQTTAPNKAEQAQIKQQQQQRVAEAEDAAELHKQKYNQQTDKYQAMGRIVDQATRMSDNAAQVSSASNQLAVKQAEADKSIQTSVADTARSAANDTEKQMDQTKQFLEEIKKILNSIMESTTRANQAIVKG</sequence>
<dbReference type="NCBIfam" id="TIGR02101">
    <property type="entry name" value="IpaC_SipC"/>
    <property type="match status" value="1"/>
</dbReference>
<keyword evidence="8" id="KW-0812">Transmembrane</keyword>
<comment type="subcellular location">
    <subcellularLocation>
        <location evidence="1">Host membrane</location>
        <topology evidence="1">Single-pass membrane protein</topology>
    </subcellularLocation>
    <subcellularLocation>
        <location evidence="2">Secreted</location>
    </subcellularLocation>
</comment>
<dbReference type="GO" id="GO:0033644">
    <property type="term" value="C:host cell membrane"/>
    <property type="evidence" value="ECO:0007669"/>
    <property type="project" value="UniProtKB-SubCell"/>
</dbReference>
<keyword evidence="4" id="KW-1043">Host membrane</keyword>
<evidence type="ECO:0000313" key="10">
    <source>
        <dbReference type="EMBL" id="AAM47502.1"/>
    </source>
</evidence>
<evidence type="ECO:0000256" key="7">
    <source>
        <dbReference type="SAM" id="Coils"/>
    </source>
</evidence>
<name>Q93NK5_YEREN</name>
<feature type="transmembrane region" description="Helical" evidence="8">
    <location>
        <begin position="238"/>
        <end position="259"/>
    </location>
</feature>
<organism evidence="9">
    <name type="scientific">Yersinia enterocolitica</name>
    <dbReference type="NCBI Taxonomy" id="630"/>
    <lineage>
        <taxon>Bacteria</taxon>
        <taxon>Pseudomonadati</taxon>
        <taxon>Pseudomonadota</taxon>
        <taxon>Gammaproteobacteria</taxon>
        <taxon>Enterobacterales</taxon>
        <taxon>Yersiniaceae</taxon>
        <taxon>Yersinia</taxon>
    </lineage>
</organism>
<accession>Q93NK5</accession>
<dbReference type="RefSeq" id="WP_032909105.1">
    <property type="nucleotide sequence ID" value="NZ_CGBA01000036.1"/>
</dbReference>
<evidence type="ECO:0000256" key="5">
    <source>
        <dbReference type="ARBA" id="ARBA00023026"/>
    </source>
</evidence>
<evidence type="ECO:0000256" key="2">
    <source>
        <dbReference type="ARBA" id="ARBA00004613"/>
    </source>
</evidence>
<reference evidence="10" key="3">
    <citation type="submission" date="2002-09" db="EMBL/GenBank/DDBJ databases">
        <authorList>
            <person name="Foultier B.G.F."/>
            <person name="Purnelle B."/>
            <person name="Mueller S."/>
            <person name="Troisfontaines P."/>
            <person name="Cornelis G.R."/>
        </authorList>
    </citation>
    <scope>NUCLEOTIDE SEQUENCE</scope>
    <source>
        <strain evidence="10">A127/90</strain>
    </source>
</reference>
<keyword evidence="8" id="KW-1133">Transmembrane helix</keyword>
<feature type="coiled-coil region" evidence="7">
    <location>
        <begin position="321"/>
        <end position="355"/>
    </location>
</feature>
<evidence type="ECO:0000256" key="6">
    <source>
        <dbReference type="ARBA" id="ARBA00035650"/>
    </source>
</evidence>
<gene>
    <name evidence="9" type="primary">yspC</name>
</gene>
<reference evidence="10" key="4">
    <citation type="journal article" date="2003" name="Infect. Immun.">
        <title>Identification of substrates and chaperone from the Yersinia enterocolitica 1B Ysa type III secretion system.</title>
        <authorList>
            <person name="Foultier B."/>
            <person name="Troisfontaines P."/>
            <person name="Vertommen D."/>
            <person name="Marenne M.N."/>
            <person name="Rider M."/>
            <person name="Parsot C."/>
            <person name="Cornelis G.R."/>
        </authorList>
    </citation>
    <scope>NUCLEOTIDE SEQUENCE</scope>
    <source>
        <strain evidence="10">A127/90</strain>
    </source>
</reference>
<evidence type="ECO:0000256" key="3">
    <source>
        <dbReference type="ARBA" id="ARBA00022525"/>
    </source>
</evidence>
<keyword evidence="3" id="KW-0964">Secreted</keyword>
<evidence type="ECO:0000256" key="1">
    <source>
        <dbReference type="ARBA" id="ARBA00004379"/>
    </source>
</evidence>
<keyword evidence="5" id="KW-0843">Virulence</keyword>
<proteinExistence type="inferred from homology"/>